<organism evidence="10 11">
    <name type="scientific">Cladosporium halotolerans</name>
    <dbReference type="NCBI Taxonomy" id="1052096"/>
    <lineage>
        <taxon>Eukaryota</taxon>
        <taxon>Fungi</taxon>
        <taxon>Dikarya</taxon>
        <taxon>Ascomycota</taxon>
        <taxon>Pezizomycotina</taxon>
        <taxon>Dothideomycetes</taxon>
        <taxon>Dothideomycetidae</taxon>
        <taxon>Cladosporiales</taxon>
        <taxon>Cladosporiaceae</taxon>
        <taxon>Cladosporium</taxon>
    </lineage>
</organism>
<comment type="caution">
    <text evidence="10">The sequence shown here is derived from an EMBL/GenBank/DDBJ whole genome shotgun (WGS) entry which is preliminary data.</text>
</comment>
<dbReference type="PROSITE" id="PS51405">
    <property type="entry name" value="HEME_HALOPEROXIDASE"/>
    <property type="match status" value="1"/>
</dbReference>
<keyword evidence="6" id="KW-0408">Iron</keyword>
<evidence type="ECO:0000256" key="8">
    <source>
        <dbReference type="SAM" id="SignalP"/>
    </source>
</evidence>
<evidence type="ECO:0000256" key="7">
    <source>
        <dbReference type="ARBA" id="ARBA00025795"/>
    </source>
</evidence>
<proteinExistence type="inferred from homology"/>
<dbReference type="PANTHER" id="PTHR33577:SF15">
    <property type="entry name" value="HEME HALOPEROXIDASE FAMILY PROFILE DOMAIN-CONTAINING PROTEIN"/>
    <property type="match status" value="1"/>
</dbReference>
<evidence type="ECO:0000256" key="4">
    <source>
        <dbReference type="ARBA" id="ARBA00022723"/>
    </source>
</evidence>
<dbReference type="EMBL" id="JAAQHG020000016">
    <property type="protein sequence ID" value="KAL1586041.1"/>
    <property type="molecule type" value="Genomic_DNA"/>
</dbReference>
<keyword evidence="2" id="KW-0575">Peroxidase</keyword>
<evidence type="ECO:0000313" key="10">
    <source>
        <dbReference type="EMBL" id="KAL1586041.1"/>
    </source>
</evidence>
<evidence type="ECO:0000256" key="5">
    <source>
        <dbReference type="ARBA" id="ARBA00023002"/>
    </source>
</evidence>
<evidence type="ECO:0000313" key="11">
    <source>
        <dbReference type="Proteomes" id="UP000803884"/>
    </source>
</evidence>
<dbReference type="GO" id="GO:0004601">
    <property type="term" value="F:peroxidase activity"/>
    <property type="evidence" value="ECO:0007669"/>
    <property type="project" value="UniProtKB-KW"/>
</dbReference>
<accession>A0AB34KR13</accession>
<dbReference type="RefSeq" id="XP_069229146.1">
    <property type="nucleotide sequence ID" value="XM_069373409.1"/>
</dbReference>
<comment type="similarity">
    <text evidence="7">Belongs to the chloroperoxidase family.</text>
</comment>
<protein>
    <recommendedName>
        <fullName evidence="9">Heme haloperoxidase family profile domain-containing protein</fullName>
    </recommendedName>
</protein>
<comment type="cofactor">
    <cofactor evidence="1">
        <name>heme b</name>
        <dbReference type="ChEBI" id="CHEBI:60344"/>
    </cofactor>
</comment>
<dbReference type="GeneID" id="96006247"/>
<evidence type="ECO:0000256" key="3">
    <source>
        <dbReference type="ARBA" id="ARBA00022617"/>
    </source>
</evidence>
<evidence type="ECO:0000256" key="1">
    <source>
        <dbReference type="ARBA" id="ARBA00001970"/>
    </source>
</evidence>
<reference evidence="10 11" key="1">
    <citation type="journal article" date="2020" name="Microbiol. Resour. Announc.">
        <title>Draft Genome Sequence of a Cladosporium Species Isolated from the Mesophotic Ascidian Didemnum maculosum.</title>
        <authorList>
            <person name="Gioti A."/>
            <person name="Siaperas R."/>
            <person name="Nikolaivits E."/>
            <person name="Le Goff G."/>
            <person name="Ouazzani J."/>
            <person name="Kotoulas G."/>
            <person name="Topakas E."/>
        </authorList>
    </citation>
    <scope>NUCLEOTIDE SEQUENCE [LARGE SCALE GENOMIC DNA]</scope>
    <source>
        <strain evidence="10 11">TM138-S3</strain>
    </source>
</reference>
<dbReference type="Pfam" id="PF01328">
    <property type="entry name" value="Peroxidase_2"/>
    <property type="match status" value="1"/>
</dbReference>
<keyword evidence="4" id="KW-0479">Metal-binding</keyword>
<keyword evidence="3" id="KW-0349">Heme</keyword>
<dbReference type="Proteomes" id="UP000803884">
    <property type="component" value="Unassembled WGS sequence"/>
</dbReference>
<feature type="signal peptide" evidence="8">
    <location>
        <begin position="1"/>
        <end position="15"/>
    </location>
</feature>
<dbReference type="InterPro" id="IPR000028">
    <property type="entry name" value="Chloroperoxidase"/>
</dbReference>
<dbReference type="InterPro" id="IPR036851">
    <property type="entry name" value="Chloroperoxidase-like_sf"/>
</dbReference>
<dbReference type="SUPFAM" id="SSF47571">
    <property type="entry name" value="Cloroperoxidase"/>
    <property type="match status" value="1"/>
</dbReference>
<gene>
    <name evidence="10" type="ORF">WHR41_04803</name>
</gene>
<evidence type="ECO:0000259" key="9">
    <source>
        <dbReference type="PROSITE" id="PS51405"/>
    </source>
</evidence>
<keyword evidence="5" id="KW-0560">Oxidoreductase</keyword>
<name>A0AB34KR13_9PEZI</name>
<keyword evidence="8" id="KW-0732">Signal</keyword>
<evidence type="ECO:0000256" key="2">
    <source>
        <dbReference type="ARBA" id="ARBA00022559"/>
    </source>
</evidence>
<dbReference type="PANTHER" id="PTHR33577">
    <property type="entry name" value="STERIGMATOCYSTIN BIOSYNTHESIS PEROXIDASE STCC-RELATED"/>
    <property type="match status" value="1"/>
</dbReference>
<feature type="domain" description="Heme haloperoxidase family profile" evidence="9">
    <location>
        <begin position="95"/>
        <end position="216"/>
    </location>
</feature>
<dbReference type="AlphaFoldDB" id="A0AB34KR13"/>
<keyword evidence="11" id="KW-1185">Reference proteome</keyword>
<dbReference type="GO" id="GO:0046872">
    <property type="term" value="F:metal ion binding"/>
    <property type="evidence" value="ECO:0007669"/>
    <property type="project" value="UniProtKB-KW"/>
</dbReference>
<sequence length="216" mass="22950">MKLTAISLLVSSTAAFPALLNLKGNEKLLDTSVLDLNKHKAKKNIYPAADPKNCPFNPDHVPAAPWNASFPYNHANNGLPGKGKGGYQVPAPGDEEHRFIHPTATDIRGPCPGMNMLANHGFIARDGITDLAEVTDACQNVFNMGWDLANVISLVALVLGDGDIVSRKFSIGCDATNRTAAAPQVAGSQPGLNGHNNFEADASMGRDDFFLNEGDN</sequence>
<feature type="chain" id="PRO_5044258517" description="Heme haloperoxidase family profile domain-containing protein" evidence="8">
    <location>
        <begin position="16"/>
        <end position="216"/>
    </location>
</feature>
<evidence type="ECO:0000256" key="6">
    <source>
        <dbReference type="ARBA" id="ARBA00023004"/>
    </source>
</evidence>
<dbReference type="Gene3D" id="1.10.489.10">
    <property type="entry name" value="Chloroperoxidase-like"/>
    <property type="match status" value="1"/>
</dbReference>